<reference evidence="10 11" key="1">
    <citation type="submission" date="2024-09" db="EMBL/GenBank/DDBJ databases">
        <title>Floridaenema gen nov. (Aerosakkonemataceae, Aerosakkonematales ord. nov., Cyanobacteria) from benthic tropical and subtropical fresh waters, with the description of four new species.</title>
        <authorList>
            <person name="Moretto J.A."/>
            <person name="Berthold D.E."/>
            <person name="Lefler F.W."/>
            <person name="Huang I.-S."/>
            <person name="Laughinghouse H. IV."/>
        </authorList>
    </citation>
    <scope>NUCLEOTIDE SEQUENCE [LARGE SCALE GENOMIC DNA]</scope>
    <source>
        <strain evidence="10 11">BLCC-F167</strain>
    </source>
</reference>
<evidence type="ECO:0000313" key="11">
    <source>
        <dbReference type="Proteomes" id="UP001576780"/>
    </source>
</evidence>
<accession>A0ABV4WJ57</accession>
<dbReference type="EMBL" id="JBHFNT010000095">
    <property type="protein sequence ID" value="MFB2835124.1"/>
    <property type="molecule type" value="Genomic_DNA"/>
</dbReference>
<keyword evidence="2 8" id="KW-0813">Transport</keyword>
<keyword evidence="7 8" id="KW-0472">Membrane</keyword>
<evidence type="ECO:0000256" key="6">
    <source>
        <dbReference type="ARBA" id="ARBA00022989"/>
    </source>
</evidence>
<comment type="subcellular location">
    <subcellularLocation>
        <location evidence="8">Cellular thylakoid membrane</location>
        <topology evidence="8">Single-pass membrane protein</topology>
    </subcellularLocation>
    <subcellularLocation>
        <location evidence="1">Membrane</location>
        <topology evidence="1">Single-pass membrane protein</topology>
    </subcellularLocation>
</comment>
<evidence type="ECO:0000256" key="3">
    <source>
        <dbReference type="ARBA" id="ARBA00022531"/>
    </source>
</evidence>
<dbReference type="HAMAP" id="MF_00396">
    <property type="entry name" value="Cytb6_f_PetM"/>
    <property type="match status" value="1"/>
</dbReference>
<keyword evidence="6 8" id="KW-1133">Transmembrane helix</keyword>
<evidence type="ECO:0000256" key="5">
    <source>
        <dbReference type="ARBA" id="ARBA00022982"/>
    </source>
</evidence>
<comment type="similarity">
    <text evidence="8">Belongs to the PetM family.</text>
</comment>
<protein>
    <recommendedName>
        <fullName evidence="8">Cytochrome b6-f complex subunit 7</fullName>
    </recommendedName>
    <alternativeName>
        <fullName evidence="8">Cytochrome b6-f complex subunit PetM</fullName>
    </alternativeName>
    <alternativeName>
        <fullName evidence="8">Cytochrome b6-f complex subunit VII</fullName>
    </alternativeName>
</protein>
<dbReference type="SUPFAM" id="SSF103441">
    <property type="entry name" value="PetM subunit of the cytochrome b6f complex"/>
    <property type="match status" value="1"/>
</dbReference>
<name>A0ABV4WJ57_9CYAN</name>
<dbReference type="Proteomes" id="UP001576780">
    <property type="component" value="Unassembled WGS sequence"/>
</dbReference>
<keyword evidence="3 8" id="KW-0602">Photosynthesis</keyword>
<keyword evidence="5 8" id="KW-0249">Electron transport</keyword>
<feature type="transmembrane region" description="Helical" evidence="9">
    <location>
        <begin position="6"/>
        <end position="27"/>
    </location>
</feature>
<evidence type="ECO:0000256" key="2">
    <source>
        <dbReference type="ARBA" id="ARBA00022448"/>
    </source>
</evidence>
<dbReference type="Pfam" id="PF08041">
    <property type="entry name" value="PetM"/>
    <property type="match status" value="1"/>
</dbReference>
<comment type="caution">
    <text evidence="10">The sequence shown here is derived from an EMBL/GenBank/DDBJ whole genome shotgun (WGS) entry which is preliminary data.</text>
</comment>
<dbReference type="InterPro" id="IPR012595">
    <property type="entry name" value="PetM_cyt_b6/f_cplx_su7"/>
</dbReference>
<evidence type="ECO:0000256" key="4">
    <source>
        <dbReference type="ARBA" id="ARBA00022692"/>
    </source>
</evidence>
<evidence type="ECO:0000256" key="8">
    <source>
        <dbReference type="HAMAP-Rule" id="MF_00396"/>
    </source>
</evidence>
<dbReference type="RefSeq" id="WP_413277546.1">
    <property type="nucleotide sequence ID" value="NZ_JBHFNT010000095.1"/>
</dbReference>
<evidence type="ECO:0000313" key="10">
    <source>
        <dbReference type="EMBL" id="MFB2835124.1"/>
    </source>
</evidence>
<keyword evidence="8" id="KW-0793">Thylakoid</keyword>
<comment type="function">
    <text evidence="8">Component of the cytochrome b6-f complex, which mediates electron transfer between photosystem II (PSII) and photosystem I (PSI), cyclic electron flow around PSI, and state transitions.</text>
</comment>
<comment type="subunit">
    <text evidence="8">The 4 large subunits of the cytochrome b6-f complex are cytochrome b6, subunit IV (17 kDa polypeptide, PetD), cytochrome f and the Rieske protein, while the 4 small subunits are PetG, PetL, PetM and PetN. The complex functions as a dimer.</text>
</comment>
<keyword evidence="4 8" id="KW-0812">Transmembrane</keyword>
<proteinExistence type="inferred from homology"/>
<keyword evidence="11" id="KW-1185">Reference proteome</keyword>
<dbReference type="NCBIfam" id="NF008826">
    <property type="entry name" value="PRK11876.1-2"/>
    <property type="match status" value="1"/>
</dbReference>
<sequence>MSSEIFNTAFLAIVLVLVGLSMGFALLKIQGKEE</sequence>
<evidence type="ECO:0000256" key="7">
    <source>
        <dbReference type="ARBA" id="ARBA00023136"/>
    </source>
</evidence>
<evidence type="ECO:0000256" key="1">
    <source>
        <dbReference type="ARBA" id="ARBA00004167"/>
    </source>
</evidence>
<organism evidence="10 11">
    <name type="scientific">Floridaenema evergladense BLCC-F167</name>
    <dbReference type="NCBI Taxonomy" id="3153639"/>
    <lineage>
        <taxon>Bacteria</taxon>
        <taxon>Bacillati</taxon>
        <taxon>Cyanobacteriota</taxon>
        <taxon>Cyanophyceae</taxon>
        <taxon>Oscillatoriophycideae</taxon>
        <taxon>Aerosakkonematales</taxon>
        <taxon>Aerosakkonemataceae</taxon>
        <taxon>Floridanema</taxon>
        <taxon>Floridanema evergladense</taxon>
    </lineage>
</organism>
<gene>
    <name evidence="8 10" type="primary">petM</name>
    <name evidence="10" type="ORF">ACE1CA_11390</name>
</gene>
<evidence type="ECO:0000256" key="9">
    <source>
        <dbReference type="SAM" id="Phobius"/>
    </source>
</evidence>